<organism evidence="1 2">
    <name type="scientific">Prevotella histicola</name>
    <dbReference type="NCBI Taxonomy" id="470565"/>
    <lineage>
        <taxon>Bacteria</taxon>
        <taxon>Pseudomonadati</taxon>
        <taxon>Bacteroidota</taxon>
        <taxon>Bacteroidia</taxon>
        <taxon>Bacteroidales</taxon>
        <taxon>Prevotellaceae</taxon>
        <taxon>Prevotella</taxon>
    </lineage>
</organism>
<dbReference type="RefSeq" id="WP_219496612.1">
    <property type="nucleotide sequence ID" value="NZ_CAKAQX010000007.1"/>
</dbReference>
<gene>
    <name evidence="1" type="ORF">HXN33_10025</name>
</gene>
<protein>
    <submittedName>
        <fullName evidence="1">Transcriptional regulator</fullName>
    </submittedName>
</protein>
<reference evidence="1" key="1">
    <citation type="submission" date="2020-04" db="EMBL/GenBank/DDBJ databases">
        <title>Deep metagenomics examines the oral microbiome during advanced dental caries in children, revealing novel taxa and co-occurrences with host molecules.</title>
        <authorList>
            <person name="Baker J.L."/>
            <person name="Morton J.T."/>
            <person name="Dinis M."/>
            <person name="Alvarez R."/>
            <person name="Tran N.C."/>
            <person name="Knight R."/>
            <person name="Edlund A."/>
        </authorList>
    </citation>
    <scope>NUCLEOTIDE SEQUENCE</scope>
    <source>
        <strain evidence="1">JCVI_25_bin.9</strain>
    </source>
</reference>
<dbReference type="Proteomes" id="UP000757461">
    <property type="component" value="Unassembled WGS sequence"/>
</dbReference>
<dbReference type="EMBL" id="JABZSQ010000258">
    <property type="protein sequence ID" value="MBF1415903.1"/>
    <property type="molecule type" value="Genomic_DNA"/>
</dbReference>
<dbReference type="AlphaFoldDB" id="A0A930I4R8"/>
<accession>A0A930I4R8</accession>
<name>A0A930I4R8_9BACT</name>
<proteinExistence type="predicted"/>
<evidence type="ECO:0000313" key="1">
    <source>
        <dbReference type="EMBL" id="MBF1415903.1"/>
    </source>
</evidence>
<comment type="caution">
    <text evidence="1">The sequence shown here is derived from an EMBL/GenBank/DDBJ whole genome shotgun (WGS) entry which is preliminary data.</text>
</comment>
<sequence length="96" mass="10934">MVVDPQFPTCPIRNVLAKTCEPDTLWVIQSIGSWGSMTYDELLHYVADYKLCASLANLIQDRIITKDSDMYHLTPIGQELFPHISTLVSWCYANLL</sequence>
<evidence type="ECO:0000313" key="2">
    <source>
        <dbReference type="Proteomes" id="UP000757461"/>
    </source>
</evidence>